<keyword evidence="1" id="KW-0472">Membrane</keyword>
<proteinExistence type="predicted"/>
<keyword evidence="1" id="KW-1133">Transmembrane helix</keyword>
<evidence type="ECO:0000313" key="3">
    <source>
        <dbReference type="Proteomes" id="UP000078599"/>
    </source>
</evidence>
<keyword evidence="1" id="KW-0812">Transmembrane</keyword>
<dbReference type="EMBL" id="CTRI01000029">
    <property type="protein sequence ID" value="CQR38300.1"/>
    <property type="molecule type" value="Genomic_DNA"/>
</dbReference>
<dbReference type="Proteomes" id="UP000078599">
    <property type="component" value="Unassembled WGS sequence"/>
</dbReference>
<name>A0ABM9T9P8_THIA3</name>
<keyword evidence="3" id="KW-1185">Reference proteome</keyword>
<feature type="transmembrane region" description="Helical" evidence="1">
    <location>
        <begin position="107"/>
        <end position="136"/>
    </location>
</feature>
<feature type="transmembrane region" description="Helical" evidence="1">
    <location>
        <begin position="62"/>
        <end position="87"/>
    </location>
</feature>
<comment type="caution">
    <text evidence="2">The sequence shown here is derived from an EMBL/GenBank/DDBJ whole genome shotgun (WGS) entry which is preliminary data.</text>
</comment>
<reference evidence="2 3" key="1">
    <citation type="submission" date="2015-03" db="EMBL/GenBank/DDBJ databases">
        <authorList>
            <person name="Regsiter A."/>
            <person name="william w."/>
        </authorList>
    </citation>
    <scope>NUCLEOTIDE SEQUENCE [LARGE SCALE GENOMIC DNA]</scope>
    <source>
        <strain evidence="2 3">CB1</strain>
    </source>
</reference>
<sequence>MASWLYYLLVAGLFVLLMRFGCGAHVMGRSPKRQPPDMPAAPPGEAGLSVPAHVSRPARLPVVALGMSLGLFLALTFVACVGFDLLFPAQAMAKVWMPLLPGFTWLSWGSFLLGVLESVAYGWYVALIVGPLYNYFSSAMAG</sequence>
<gene>
    <name evidence="2" type="ORF">THICB1_70386</name>
</gene>
<organism evidence="2 3">
    <name type="scientific">Thiomonas arsenitoxydans (strain DSM 22701 / CIP 110005 / 3As)</name>
    <dbReference type="NCBI Taxonomy" id="426114"/>
    <lineage>
        <taxon>Bacteria</taxon>
        <taxon>Pseudomonadati</taxon>
        <taxon>Pseudomonadota</taxon>
        <taxon>Betaproteobacteria</taxon>
        <taxon>Burkholderiales</taxon>
        <taxon>Thiomonas</taxon>
    </lineage>
</organism>
<feature type="transmembrane region" description="Helical" evidence="1">
    <location>
        <begin position="6"/>
        <end position="28"/>
    </location>
</feature>
<evidence type="ECO:0000313" key="2">
    <source>
        <dbReference type="EMBL" id="CQR38300.1"/>
    </source>
</evidence>
<accession>A0ABM9T9P8</accession>
<protein>
    <submittedName>
        <fullName evidence="2">Uncharacterized protein</fullName>
    </submittedName>
</protein>
<dbReference type="RefSeq" id="WP_255356487.1">
    <property type="nucleotide sequence ID" value="NZ_LN831667.1"/>
</dbReference>
<evidence type="ECO:0000256" key="1">
    <source>
        <dbReference type="SAM" id="Phobius"/>
    </source>
</evidence>